<feature type="transmembrane region" description="Helical" evidence="9">
    <location>
        <begin position="434"/>
        <end position="452"/>
    </location>
</feature>
<evidence type="ECO:0000256" key="8">
    <source>
        <dbReference type="ARBA" id="ARBA00023136"/>
    </source>
</evidence>
<keyword evidence="2" id="KW-1003">Cell membrane</keyword>
<keyword evidence="7" id="KW-0411">Iron-sulfur</keyword>
<dbReference type="InterPro" id="IPR017896">
    <property type="entry name" value="4Fe4S_Fe-S-bd"/>
</dbReference>
<keyword evidence="6" id="KW-0408">Iron</keyword>
<feature type="transmembrane region" description="Helical" evidence="9">
    <location>
        <begin position="555"/>
        <end position="576"/>
    </location>
</feature>
<dbReference type="PROSITE" id="PS00198">
    <property type="entry name" value="4FE4S_FER_1"/>
    <property type="match status" value="1"/>
</dbReference>
<dbReference type="Pfam" id="PF13534">
    <property type="entry name" value="Fer4_17"/>
    <property type="match status" value="1"/>
</dbReference>
<evidence type="ECO:0000256" key="4">
    <source>
        <dbReference type="ARBA" id="ARBA00022723"/>
    </source>
</evidence>
<dbReference type="InterPro" id="IPR017900">
    <property type="entry name" value="4Fe4S_Fe_S_CS"/>
</dbReference>
<evidence type="ECO:0000313" key="12">
    <source>
        <dbReference type="Proteomes" id="UP000006695"/>
    </source>
</evidence>
<evidence type="ECO:0000256" key="1">
    <source>
        <dbReference type="ARBA" id="ARBA00004651"/>
    </source>
</evidence>
<evidence type="ECO:0000313" key="11">
    <source>
        <dbReference type="EMBL" id="ABQ25758.1"/>
    </source>
</evidence>
<keyword evidence="3 9" id="KW-0812">Transmembrane</keyword>
<dbReference type="Pfam" id="PF02754">
    <property type="entry name" value="CCG"/>
    <property type="match status" value="2"/>
</dbReference>
<evidence type="ECO:0000256" key="9">
    <source>
        <dbReference type="SAM" id="Phobius"/>
    </source>
</evidence>
<keyword evidence="12" id="KW-1185">Reference proteome</keyword>
<keyword evidence="8 9" id="KW-0472">Membrane</keyword>
<dbReference type="GO" id="GO:0046872">
    <property type="term" value="F:metal ion binding"/>
    <property type="evidence" value="ECO:0007669"/>
    <property type="project" value="UniProtKB-KW"/>
</dbReference>
<dbReference type="PANTHER" id="PTHR12677">
    <property type="entry name" value="GOLGI APPARATUS MEMBRANE PROTEIN TVP38-RELATED"/>
    <property type="match status" value="1"/>
</dbReference>
<comment type="subcellular location">
    <subcellularLocation>
        <location evidence="1">Cell membrane</location>
        <topology evidence="1">Multi-pass membrane protein</topology>
    </subcellularLocation>
</comment>
<reference evidence="11 12" key="1">
    <citation type="submission" date="2007-05" db="EMBL/GenBank/DDBJ databases">
        <title>Complete sequence of Geobacter uraniireducens Rf4.</title>
        <authorList>
            <consortium name="US DOE Joint Genome Institute"/>
            <person name="Copeland A."/>
            <person name="Lucas S."/>
            <person name="Lapidus A."/>
            <person name="Barry K."/>
            <person name="Detter J.C."/>
            <person name="Glavina del Rio T."/>
            <person name="Hammon N."/>
            <person name="Israni S."/>
            <person name="Dalin E."/>
            <person name="Tice H."/>
            <person name="Pitluck S."/>
            <person name="Chertkov O."/>
            <person name="Brettin T."/>
            <person name="Bruce D."/>
            <person name="Han C."/>
            <person name="Schmutz J."/>
            <person name="Larimer F."/>
            <person name="Land M."/>
            <person name="Hauser L."/>
            <person name="Kyrpides N."/>
            <person name="Mikhailova N."/>
            <person name="Shelobolina E."/>
            <person name="Aklujkar M."/>
            <person name="Lovley D."/>
            <person name="Richardson P."/>
        </authorList>
    </citation>
    <scope>NUCLEOTIDE SEQUENCE [LARGE SCALE GENOMIC DNA]</scope>
    <source>
        <strain evidence="12">ATCC BAA-1134 / JCM 13001 / Rf4</strain>
    </source>
</reference>
<name>A5GEA3_GEOUR</name>
<dbReference type="GO" id="GO:0005886">
    <property type="term" value="C:plasma membrane"/>
    <property type="evidence" value="ECO:0007669"/>
    <property type="project" value="UniProtKB-SubCell"/>
</dbReference>
<accession>A5GEA3</accession>
<feature type="domain" description="4Fe-4S ferredoxin-type" evidence="10">
    <location>
        <begin position="68"/>
        <end position="97"/>
    </location>
</feature>
<evidence type="ECO:0000256" key="2">
    <source>
        <dbReference type="ARBA" id="ARBA00022475"/>
    </source>
</evidence>
<gene>
    <name evidence="11" type="ordered locus">Gura_1562</name>
</gene>
<proteinExistence type="predicted"/>
<evidence type="ECO:0000256" key="5">
    <source>
        <dbReference type="ARBA" id="ARBA00022989"/>
    </source>
</evidence>
<keyword evidence="5 9" id="KW-1133">Transmembrane helix</keyword>
<evidence type="ECO:0000256" key="7">
    <source>
        <dbReference type="ARBA" id="ARBA00023014"/>
    </source>
</evidence>
<evidence type="ECO:0000259" key="10">
    <source>
        <dbReference type="PROSITE" id="PS51379"/>
    </source>
</evidence>
<dbReference type="InterPro" id="IPR015414">
    <property type="entry name" value="TMEM64"/>
</dbReference>
<dbReference type="GO" id="GO:0051536">
    <property type="term" value="F:iron-sulfur cluster binding"/>
    <property type="evidence" value="ECO:0007669"/>
    <property type="project" value="UniProtKB-KW"/>
</dbReference>
<dbReference type="HOGENOM" id="CLU_018812_0_0_7"/>
<protein>
    <recommendedName>
        <fullName evidence="10">4Fe-4S ferredoxin-type domain-containing protein</fullName>
    </recommendedName>
</protein>
<feature type="transmembrane region" description="Helical" evidence="9">
    <location>
        <begin position="407"/>
        <end position="428"/>
    </location>
</feature>
<dbReference type="KEGG" id="gur:Gura_1562"/>
<evidence type="ECO:0000256" key="6">
    <source>
        <dbReference type="ARBA" id="ARBA00023004"/>
    </source>
</evidence>
<dbReference type="Gene3D" id="1.10.1060.10">
    <property type="entry name" value="Alpha-helical ferredoxin"/>
    <property type="match status" value="1"/>
</dbReference>
<dbReference type="SUPFAM" id="SSF46548">
    <property type="entry name" value="alpha-helical ferredoxin"/>
    <property type="match status" value="1"/>
</dbReference>
<feature type="transmembrane region" description="Helical" evidence="9">
    <location>
        <begin position="588"/>
        <end position="609"/>
    </location>
</feature>
<dbReference type="EMBL" id="CP000698">
    <property type="protein sequence ID" value="ABQ25758.1"/>
    <property type="molecule type" value="Genomic_DNA"/>
</dbReference>
<evidence type="ECO:0000256" key="3">
    <source>
        <dbReference type="ARBA" id="ARBA00022692"/>
    </source>
</evidence>
<organism evidence="11 12">
    <name type="scientific">Geotalea uraniireducens (strain Rf4)</name>
    <name type="common">Geobacter uraniireducens</name>
    <dbReference type="NCBI Taxonomy" id="351605"/>
    <lineage>
        <taxon>Bacteria</taxon>
        <taxon>Pseudomonadati</taxon>
        <taxon>Thermodesulfobacteriota</taxon>
        <taxon>Desulfuromonadia</taxon>
        <taxon>Geobacterales</taxon>
        <taxon>Geobacteraceae</taxon>
        <taxon>Geotalea</taxon>
    </lineage>
</organism>
<dbReference type="PROSITE" id="PS51379">
    <property type="entry name" value="4FE4S_FER_2"/>
    <property type="match status" value="1"/>
</dbReference>
<dbReference type="InterPro" id="IPR004017">
    <property type="entry name" value="Cys_rich_dom"/>
</dbReference>
<dbReference type="STRING" id="351605.Gura_1562"/>
<sequence>MPLRSLIKKKQDITMSIITNNHLRPGLQEQIAATKSGCTNCGECVRECAFLKKYGTPKSIADSFDAIDPKSLARSFECSLCGLCSVVCPEQLDLDGLFLEMRREAVDRGFGDYPEHSPLLTYERLGTSRRFSLYRLPQGCTTIFFPGCSLSGTRPDGVNRVFAELQKTDPTVGIVFDCCLKPSHSLGREQYTGAMFEEMNNWLVQQGVKEVLVACPNCQVMFTSLGQGLKVRTVWESLAESGLQPEGVSGTVTVHDPCVIRDAQPVHQAVRTLLNRQGLMVEEMPHSGRTTVCCGQGGAVNLLNPQLAASWGELRKREAAGRRIITYCAGCVQALGGHTPTNHLVDILFAPNQTLAGKKKGAGAPFTYLNRLRLKRAFKRKEGYAVTRERTFVPEQGQPKKRSWKPLIFLVLLVAAVAGVHLSGAAQYLQQEKLQALIASYGVLAPAIYILLYALAPVLFLPGLPITIVGGILFGPVWGVVYTITGATIGASLAFLVARYVARDWVAAKLTGPTWEKLDSEVAQHGWKVVAFTRLIPAFPFNLLNYAFGLTKVPFVHYMVATFVFMLPACIAFIVFSSSLLGLIKGKVSPTALLGIGLIVLVSLIPVVYRRFKGRQAAEAEAE</sequence>
<dbReference type="Pfam" id="PF09335">
    <property type="entry name" value="VTT_dom"/>
    <property type="match status" value="1"/>
</dbReference>
<dbReference type="PANTHER" id="PTHR12677:SF59">
    <property type="entry name" value="GOLGI APPARATUS MEMBRANE PROTEIN TVP38-RELATED"/>
    <property type="match status" value="1"/>
</dbReference>
<feature type="transmembrane region" description="Helical" evidence="9">
    <location>
        <begin position="484"/>
        <end position="502"/>
    </location>
</feature>
<dbReference type="InterPro" id="IPR032816">
    <property type="entry name" value="VTT_dom"/>
</dbReference>
<dbReference type="AlphaFoldDB" id="A5GEA3"/>
<dbReference type="InterPro" id="IPR009051">
    <property type="entry name" value="Helical_ferredxn"/>
</dbReference>
<keyword evidence="4" id="KW-0479">Metal-binding</keyword>
<dbReference type="Proteomes" id="UP000006695">
    <property type="component" value="Chromosome"/>
</dbReference>
<dbReference type="GO" id="GO:0016491">
    <property type="term" value="F:oxidoreductase activity"/>
    <property type="evidence" value="ECO:0007669"/>
    <property type="project" value="UniProtKB-ARBA"/>
</dbReference>